<evidence type="ECO:0000256" key="1">
    <source>
        <dbReference type="SAM" id="Phobius"/>
    </source>
</evidence>
<dbReference type="EMBL" id="WPCR01000004">
    <property type="protein sequence ID" value="NHM13880.1"/>
    <property type="molecule type" value="Genomic_DNA"/>
</dbReference>
<accession>A0A9E6SUE6</accession>
<dbReference type="InterPro" id="IPR025699">
    <property type="entry name" value="ABC2_memb-like"/>
</dbReference>
<feature type="transmembrane region" description="Helical" evidence="1">
    <location>
        <begin position="205"/>
        <end position="227"/>
    </location>
</feature>
<dbReference type="PANTHER" id="PTHR41309:SF2">
    <property type="entry name" value="MEMBRANE PROTEIN"/>
    <property type="match status" value="1"/>
</dbReference>
<feature type="transmembrane region" description="Helical" evidence="1">
    <location>
        <begin position="84"/>
        <end position="108"/>
    </location>
</feature>
<dbReference type="Pfam" id="PF13346">
    <property type="entry name" value="ABC2_membrane_5"/>
    <property type="match status" value="1"/>
</dbReference>
<name>A0A9E6SUE6_9ACTN</name>
<dbReference type="Proteomes" id="UP000671910">
    <property type="component" value="Chromosome"/>
</dbReference>
<evidence type="ECO:0000313" key="5">
    <source>
        <dbReference type="Proteomes" id="UP000671910"/>
    </source>
</evidence>
<sequence length="232" mass="24769">MKTMLLADFITTRKYLVQQCALSAAIGLFVGIGNHSALLAANMLVVMLFVMLSISLLALDEQNGWQKFRLTLPLSRKHVVMGRYVSLLCAALLSLGVCLLTAAIMLGVGMAVPDVIVVDELVEGLSGAASLIVGSTVALCLVALLAMSLSLPFMFRFGMTKATRFLPALCLLLFCIAVMLSAQYAAEVEALLNALPTWVFGPAGLALFAVVALAVYTVSCVVSVKLYEKRDF</sequence>
<dbReference type="KEGG" id="ebz:J7S26_00345"/>
<proteinExistence type="predicted"/>
<evidence type="ECO:0000313" key="3">
    <source>
        <dbReference type="EMBL" id="QTU84428.1"/>
    </source>
</evidence>
<feature type="transmembrane region" description="Helical" evidence="1">
    <location>
        <begin position="39"/>
        <end position="59"/>
    </location>
</feature>
<keyword evidence="1" id="KW-1133">Transmembrane helix</keyword>
<keyword evidence="1" id="KW-0472">Membrane</keyword>
<reference evidence="3" key="2">
    <citation type="submission" date="2021-04" db="EMBL/GenBank/DDBJ databases">
        <title>Novel species in family Eggerthellaceae.</title>
        <authorList>
            <person name="Zhang G."/>
        </authorList>
    </citation>
    <scope>NUCLEOTIDE SEQUENCE</scope>
    <source>
        <strain evidence="3">Zg-886</strain>
    </source>
</reference>
<dbReference type="EMBL" id="CP072829">
    <property type="protein sequence ID" value="QTU84428.1"/>
    <property type="molecule type" value="Genomic_DNA"/>
</dbReference>
<evidence type="ECO:0000313" key="4">
    <source>
        <dbReference type="Proteomes" id="UP000636394"/>
    </source>
</evidence>
<dbReference type="PANTHER" id="PTHR41309">
    <property type="entry name" value="MEMBRANE PROTEIN-RELATED"/>
    <property type="match status" value="1"/>
</dbReference>
<feature type="transmembrane region" description="Helical" evidence="1">
    <location>
        <begin position="165"/>
        <end position="185"/>
    </location>
</feature>
<organism evidence="3 5">
    <name type="scientific">Xiamenia xianingshaonis</name>
    <dbReference type="NCBI Taxonomy" id="2682776"/>
    <lineage>
        <taxon>Bacteria</taxon>
        <taxon>Bacillati</taxon>
        <taxon>Actinomycetota</taxon>
        <taxon>Coriobacteriia</taxon>
        <taxon>Eggerthellales</taxon>
        <taxon>Eggerthellaceae</taxon>
        <taxon>Xiamenia</taxon>
    </lineage>
</organism>
<dbReference type="AlphaFoldDB" id="A0A9E6SUE6"/>
<dbReference type="Proteomes" id="UP000636394">
    <property type="component" value="Unassembled WGS sequence"/>
</dbReference>
<reference evidence="2 4" key="1">
    <citation type="submission" date="2019-11" db="EMBL/GenBank/DDBJ databases">
        <title>Eggerthellaceae novel genus isolated from the rectal contents of marmort.</title>
        <authorList>
            <person name="Zhang G."/>
        </authorList>
    </citation>
    <scope>NUCLEOTIDE SEQUENCE [LARGE SCALE GENOMIC DNA]</scope>
    <source>
        <strain evidence="2">Zg-886</strain>
        <strain evidence="4">zg-886</strain>
    </source>
</reference>
<keyword evidence="4" id="KW-1185">Reference proteome</keyword>
<evidence type="ECO:0000313" key="2">
    <source>
        <dbReference type="EMBL" id="NHM13880.1"/>
    </source>
</evidence>
<dbReference type="RefSeq" id="WP_166338990.1">
    <property type="nucleotide sequence ID" value="NZ_CP072829.1"/>
</dbReference>
<feature type="transmembrane region" description="Helical" evidence="1">
    <location>
        <begin position="128"/>
        <end position="153"/>
    </location>
</feature>
<keyword evidence="1" id="KW-0812">Transmembrane</keyword>
<gene>
    <name evidence="2" type="ORF">GMI68_03690</name>
    <name evidence="3" type="ORF">J7S26_00345</name>
</gene>
<protein>
    <submittedName>
        <fullName evidence="3">ABC-2 transporter permease</fullName>
    </submittedName>
</protein>